<dbReference type="EMBL" id="OU466858">
    <property type="protein sequence ID" value="CAH2045607.1"/>
    <property type="molecule type" value="Genomic_DNA"/>
</dbReference>
<name>A0AAU9RKX0_THLAR</name>
<dbReference type="GO" id="GO:0046872">
    <property type="term" value="F:metal ion binding"/>
    <property type="evidence" value="ECO:0007669"/>
    <property type="project" value="UniProtKB-KW"/>
</dbReference>
<comment type="catalytic activity">
    <reaction evidence="12">
        <text>a phosphate monoester + H2O = an alcohol + phosphate</text>
        <dbReference type="Rhea" id="RHEA:15017"/>
        <dbReference type="ChEBI" id="CHEBI:15377"/>
        <dbReference type="ChEBI" id="CHEBI:30879"/>
        <dbReference type="ChEBI" id="CHEBI:43474"/>
        <dbReference type="ChEBI" id="CHEBI:67140"/>
        <dbReference type="EC" id="3.1.3.2"/>
    </reaction>
</comment>
<evidence type="ECO:0000256" key="12">
    <source>
        <dbReference type="RuleBase" id="RU361203"/>
    </source>
</evidence>
<dbReference type="InterPro" id="IPR004843">
    <property type="entry name" value="Calcineurin-like_PHP"/>
</dbReference>
<dbReference type="FunFam" id="3.60.21.10:FF:000065">
    <property type="entry name" value="Purple acid phosphatase"/>
    <property type="match status" value="1"/>
</dbReference>
<comment type="similarity">
    <text evidence="4 12">Belongs to the metallophosphoesterase superfamily. Purple acid phosphatase family.</text>
</comment>
<dbReference type="PANTHER" id="PTHR45778">
    <property type="entry name" value="PURPLE ACID PHOSPHATASE-RELATED"/>
    <property type="match status" value="1"/>
</dbReference>
<evidence type="ECO:0000256" key="4">
    <source>
        <dbReference type="ARBA" id="ARBA00008723"/>
    </source>
</evidence>
<dbReference type="InterPro" id="IPR015914">
    <property type="entry name" value="PAPs_N"/>
</dbReference>
<dbReference type="InterPro" id="IPR025733">
    <property type="entry name" value="PAPs_C"/>
</dbReference>
<evidence type="ECO:0000256" key="3">
    <source>
        <dbReference type="ARBA" id="ARBA00004613"/>
    </source>
</evidence>
<evidence type="ECO:0000256" key="14">
    <source>
        <dbReference type="SAM" id="Phobius"/>
    </source>
</evidence>
<evidence type="ECO:0000259" key="16">
    <source>
        <dbReference type="Pfam" id="PF14008"/>
    </source>
</evidence>
<dbReference type="GO" id="GO:0003993">
    <property type="term" value="F:acid phosphatase activity"/>
    <property type="evidence" value="ECO:0007669"/>
    <property type="project" value="UniProtKB-EC"/>
</dbReference>
<dbReference type="Pfam" id="PF16656">
    <property type="entry name" value="Pur_ac_phosph_N"/>
    <property type="match status" value="1"/>
</dbReference>
<evidence type="ECO:0000313" key="19">
    <source>
        <dbReference type="Proteomes" id="UP000836841"/>
    </source>
</evidence>
<dbReference type="CDD" id="cd00839">
    <property type="entry name" value="MPP_PAPs"/>
    <property type="match status" value="1"/>
</dbReference>
<feature type="region of interest" description="Disordered" evidence="13">
    <location>
        <begin position="1"/>
        <end position="21"/>
    </location>
</feature>
<keyword evidence="6" id="KW-0964">Secreted</keyword>
<feature type="compositionally biased region" description="Basic and acidic residues" evidence="13">
    <location>
        <begin position="7"/>
        <end position="16"/>
    </location>
</feature>
<dbReference type="Proteomes" id="UP000836841">
    <property type="component" value="Chromosome 2"/>
</dbReference>
<evidence type="ECO:0000256" key="5">
    <source>
        <dbReference type="ARBA" id="ARBA00011738"/>
    </source>
</evidence>
<feature type="domain" description="Purple acid phosphatase C-terminal" evidence="16">
    <location>
        <begin position="403"/>
        <end position="470"/>
    </location>
</feature>
<evidence type="ECO:0000256" key="9">
    <source>
        <dbReference type="ARBA" id="ARBA00022833"/>
    </source>
</evidence>
<dbReference type="EC" id="3.1.3.2" evidence="12"/>
<dbReference type="AlphaFoldDB" id="A0AAU9RKX0"/>
<keyword evidence="10" id="KW-0408">Iron</keyword>
<dbReference type="GO" id="GO:0005576">
    <property type="term" value="C:extracellular region"/>
    <property type="evidence" value="ECO:0007669"/>
    <property type="project" value="UniProtKB-SubCell"/>
</dbReference>
<keyword evidence="12" id="KW-0378">Hydrolase</keyword>
<evidence type="ECO:0000313" key="18">
    <source>
        <dbReference type="EMBL" id="CAH2045607.1"/>
    </source>
</evidence>
<comment type="subunit">
    <text evidence="5">Homodimer.</text>
</comment>
<evidence type="ECO:0000256" key="7">
    <source>
        <dbReference type="ARBA" id="ARBA00022723"/>
    </source>
</evidence>
<dbReference type="Gene3D" id="3.60.21.10">
    <property type="match status" value="1"/>
</dbReference>
<proteinExistence type="inferred from homology"/>
<keyword evidence="14" id="KW-0472">Membrane</keyword>
<keyword evidence="14" id="KW-0812">Transmembrane</keyword>
<sequence>MIASEINPKHNDHDHNPLPGTRHLLAESNRLTSRSAVNRPEQIHLSYTDTVNEMRVMFVTGDGEERSARYGEVKERLDNITVARGVRYEKEHMCHAPANSTIGWRDPGWTFDAVMKNLKAGIKYYYQVGSDSRGWSEIHSFVSRDENSEETLAFMFGDMGCSTPYRTFIRGEDESLSTVKWILRDIEALGDGKPAIVSHIGDISYARGYSWIWDEFFAQIEPIASKIPYHVCIGNHEYDWPNQPWKPDWAAYVYFSDSGGECGVPYSFKFNMPGNSSEATGMVKGPQSRNLYYSYDMGSVHFVYISTETDFLRGGKQYRFLKSDLESVNRSKTPFVVVQGHRPMYTTSTKVRDAAIREKMIEHLEPLFVKNNVTVALWGHVHVYERFCPISNNTCGERWQGKPVHLVIGMAGKDTQPSWEPRPDHQDVPIFPQPARSMYRGSEFGYTRLVANKERLTLSYVGNHDGEVHDVVEILASGEVISGTNDDDGEESNFGSKSDFAVFWYIEGASVMVLGVVLGYLIGFFSRGKKESGTGAFTNGRWIQVTNEET</sequence>
<evidence type="ECO:0000256" key="8">
    <source>
        <dbReference type="ARBA" id="ARBA00022729"/>
    </source>
</evidence>
<evidence type="ECO:0000256" key="6">
    <source>
        <dbReference type="ARBA" id="ARBA00022525"/>
    </source>
</evidence>
<dbReference type="SUPFAM" id="SSF49363">
    <property type="entry name" value="Purple acid phosphatase, N-terminal domain"/>
    <property type="match status" value="1"/>
</dbReference>
<evidence type="ECO:0000256" key="1">
    <source>
        <dbReference type="ARBA" id="ARBA00001947"/>
    </source>
</evidence>
<gene>
    <name evidence="18" type="ORF">TAV2_LOCUS6237</name>
</gene>
<dbReference type="InterPro" id="IPR041792">
    <property type="entry name" value="MPP_PAP"/>
</dbReference>
<keyword evidence="11" id="KW-0325">Glycoprotein</keyword>
<evidence type="ECO:0000256" key="2">
    <source>
        <dbReference type="ARBA" id="ARBA00001962"/>
    </source>
</evidence>
<feature type="domain" description="Purple acid phosphatase N-terminal" evidence="17">
    <location>
        <begin position="40"/>
        <end position="142"/>
    </location>
</feature>
<keyword evidence="7" id="KW-0479">Metal-binding</keyword>
<protein>
    <recommendedName>
        <fullName evidence="12">Purple acid phosphatase</fullName>
        <ecNumber evidence="12">3.1.3.2</ecNumber>
    </recommendedName>
</protein>
<dbReference type="InterPro" id="IPR029052">
    <property type="entry name" value="Metallo-depent_PP-like"/>
</dbReference>
<evidence type="ECO:0000259" key="15">
    <source>
        <dbReference type="Pfam" id="PF00149"/>
    </source>
</evidence>
<dbReference type="Gene3D" id="2.60.40.380">
    <property type="entry name" value="Purple acid phosphatase-like, N-terminal"/>
    <property type="match status" value="1"/>
</dbReference>
<feature type="domain" description="Calcineurin-like phosphoesterase" evidence="15">
    <location>
        <begin position="157"/>
        <end position="384"/>
    </location>
</feature>
<comment type="subcellular location">
    <subcellularLocation>
        <location evidence="3">Secreted</location>
    </subcellularLocation>
</comment>
<keyword evidence="9" id="KW-0862">Zinc</keyword>
<dbReference type="InterPro" id="IPR008963">
    <property type="entry name" value="Purple_acid_Pase-like_N"/>
</dbReference>
<evidence type="ECO:0000256" key="11">
    <source>
        <dbReference type="ARBA" id="ARBA00023180"/>
    </source>
</evidence>
<dbReference type="SUPFAM" id="SSF56300">
    <property type="entry name" value="Metallo-dependent phosphatases"/>
    <property type="match status" value="1"/>
</dbReference>
<evidence type="ECO:0000256" key="10">
    <source>
        <dbReference type="ARBA" id="ARBA00023004"/>
    </source>
</evidence>
<dbReference type="PANTHER" id="PTHR45778:SF11">
    <property type="entry name" value="INACTIVE PURPLE ACID PHOSPHATASE 9-RELATED"/>
    <property type="match status" value="1"/>
</dbReference>
<keyword evidence="14" id="KW-1133">Transmembrane helix</keyword>
<evidence type="ECO:0000256" key="13">
    <source>
        <dbReference type="SAM" id="MobiDB-lite"/>
    </source>
</evidence>
<dbReference type="Pfam" id="PF00149">
    <property type="entry name" value="Metallophos"/>
    <property type="match status" value="1"/>
</dbReference>
<accession>A0AAU9RKX0</accession>
<comment type="cofactor">
    <cofactor evidence="1">
        <name>Zn(2+)</name>
        <dbReference type="ChEBI" id="CHEBI:29105"/>
    </cofactor>
</comment>
<organism evidence="18 19">
    <name type="scientific">Thlaspi arvense</name>
    <name type="common">Field penny-cress</name>
    <dbReference type="NCBI Taxonomy" id="13288"/>
    <lineage>
        <taxon>Eukaryota</taxon>
        <taxon>Viridiplantae</taxon>
        <taxon>Streptophyta</taxon>
        <taxon>Embryophyta</taxon>
        <taxon>Tracheophyta</taxon>
        <taxon>Spermatophyta</taxon>
        <taxon>Magnoliopsida</taxon>
        <taxon>eudicotyledons</taxon>
        <taxon>Gunneridae</taxon>
        <taxon>Pentapetalae</taxon>
        <taxon>rosids</taxon>
        <taxon>malvids</taxon>
        <taxon>Brassicales</taxon>
        <taxon>Brassicaceae</taxon>
        <taxon>Thlaspideae</taxon>
        <taxon>Thlaspi</taxon>
    </lineage>
</organism>
<feature type="transmembrane region" description="Helical" evidence="14">
    <location>
        <begin position="502"/>
        <end position="522"/>
    </location>
</feature>
<reference evidence="18 19" key="1">
    <citation type="submission" date="2022-03" db="EMBL/GenBank/DDBJ databases">
        <authorList>
            <person name="Nunn A."/>
            <person name="Chopra R."/>
            <person name="Nunn A."/>
            <person name="Contreras Garrido A."/>
        </authorList>
    </citation>
    <scope>NUCLEOTIDE SEQUENCE [LARGE SCALE GENOMIC DNA]</scope>
</reference>
<dbReference type="Pfam" id="PF14008">
    <property type="entry name" value="Metallophos_C"/>
    <property type="match status" value="1"/>
</dbReference>
<keyword evidence="19" id="KW-1185">Reference proteome</keyword>
<keyword evidence="8" id="KW-0732">Signal</keyword>
<comment type="cofactor">
    <cofactor evidence="2">
        <name>Fe cation</name>
        <dbReference type="ChEBI" id="CHEBI:24875"/>
    </cofactor>
</comment>
<evidence type="ECO:0000259" key="17">
    <source>
        <dbReference type="Pfam" id="PF16656"/>
    </source>
</evidence>